<dbReference type="STRING" id="936756.ATE80_16115"/>
<evidence type="ECO:0000256" key="1">
    <source>
        <dbReference type="SAM" id="MobiDB-lite"/>
    </source>
</evidence>
<protein>
    <submittedName>
        <fullName evidence="2">Uncharacterized protein</fullName>
    </submittedName>
</protein>
<evidence type="ECO:0000313" key="2">
    <source>
        <dbReference type="EMBL" id="KUH37772.1"/>
    </source>
</evidence>
<organism evidence="2 3">
    <name type="scientific">Streptomyces kanasensis</name>
    <dbReference type="NCBI Taxonomy" id="936756"/>
    <lineage>
        <taxon>Bacteria</taxon>
        <taxon>Bacillati</taxon>
        <taxon>Actinomycetota</taxon>
        <taxon>Actinomycetes</taxon>
        <taxon>Kitasatosporales</taxon>
        <taxon>Streptomycetaceae</taxon>
        <taxon>Streptomyces</taxon>
    </lineage>
</organism>
<dbReference type="AlphaFoldDB" id="A0A100Y514"/>
<feature type="region of interest" description="Disordered" evidence="1">
    <location>
        <begin position="1"/>
        <end position="29"/>
    </location>
</feature>
<reference evidence="2 3" key="1">
    <citation type="submission" date="2015-11" db="EMBL/GenBank/DDBJ databases">
        <title>Genome-wide analysis reveals the secondary metabolome in Streptomyces kanasensis ZX01.</title>
        <authorList>
            <person name="Zhang G."/>
            <person name="Han L."/>
            <person name="Feng J."/>
            <person name="Zhang X."/>
        </authorList>
    </citation>
    <scope>NUCLEOTIDE SEQUENCE [LARGE SCALE GENOMIC DNA]</scope>
    <source>
        <strain evidence="2 3">ZX01</strain>
    </source>
</reference>
<sequence>MRSGGQAAAGATRQPDHAPGLQRFGPVPGRQLAVAVQHEHEDVEVRFHVDGDARARGESHHVRVELPVRRGEPPQGAAPLGRHRAYEIGHPGEHAGCRGRR</sequence>
<dbReference type="EMBL" id="LNSV01000038">
    <property type="protein sequence ID" value="KUH37772.1"/>
    <property type="molecule type" value="Genomic_DNA"/>
</dbReference>
<gene>
    <name evidence="2" type="ORF">ATE80_16115</name>
</gene>
<comment type="caution">
    <text evidence="2">The sequence shown here is derived from an EMBL/GenBank/DDBJ whole genome shotgun (WGS) entry which is preliminary data.</text>
</comment>
<name>A0A100Y514_9ACTN</name>
<proteinExistence type="predicted"/>
<keyword evidence="3" id="KW-1185">Reference proteome</keyword>
<accession>A0A100Y514</accession>
<dbReference type="Proteomes" id="UP000054011">
    <property type="component" value="Unassembled WGS sequence"/>
</dbReference>
<evidence type="ECO:0000313" key="3">
    <source>
        <dbReference type="Proteomes" id="UP000054011"/>
    </source>
</evidence>